<keyword evidence="3" id="KW-1005">Bacterial flagellum biogenesis</keyword>
<dbReference type="EMBL" id="CP036526">
    <property type="protein sequence ID" value="QDT11589.1"/>
    <property type="molecule type" value="Genomic_DNA"/>
</dbReference>
<keyword evidence="3" id="KW-0678">Repressor</keyword>
<dbReference type="SMART" id="SM00448">
    <property type="entry name" value="REC"/>
    <property type="match status" value="1"/>
</dbReference>
<dbReference type="InterPro" id="IPR001789">
    <property type="entry name" value="Sig_transdc_resp-reg_receiver"/>
</dbReference>
<keyword evidence="3" id="KW-0694">RNA-binding</keyword>
<dbReference type="GO" id="GO:1902208">
    <property type="term" value="P:regulation of bacterial-type flagellum assembly"/>
    <property type="evidence" value="ECO:0007669"/>
    <property type="project" value="UniProtKB-UniRule"/>
</dbReference>
<feature type="modified residue" description="4-aspartylphosphate" evidence="4">
    <location>
        <position position="183"/>
    </location>
</feature>
<dbReference type="PANTHER" id="PTHR44591:SF14">
    <property type="entry name" value="PROTEIN PILG"/>
    <property type="match status" value="1"/>
</dbReference>
<dbReference type="PANTHER" id="PTHR44591">
    <property type="entry name" value="STRESS RESPONSE REGULATOR PROTEIN 1"/>
    <property type="match status" value="1"/>
</dbReference>
<dbReference type="InterPro" id="IPR003751">
    <property type="entry name" value="CsrA"/>
</dbReference>
<dbReference type="GO" id="GO:0048027">
    <property type="term" value="F:mRNA 5'-UTR binding"/>
    <property type="evidence" value="ECO:0007669"/>
    <property type="project" value="UniProtKB-UniRule"/>
</dbReference>
<comment type="function">
    <text evidence="3">A translational regulator that binds mRNA to regulate translation initiation and/or mRNA stability. Usually binds in the 5'-UTR at or near the Shine-Dalgarno sequence preventing ribosome-binding, thus repressing translation. Its main target seems to be the major flagellin gene, while its function is anatagonized by FliW.</text>
</comment>
<dbReference type="GO" id="GO:0016301">
    <property type="term" value="F:kinase activity"/>
    <property type="evidence" value="ECO:0007669"/>
    <property type="project" value="UniProtKB-KW"/>
</dbReference>
<comment type="subcellular location">
    <subcellularLocation>
        <location evidence="3">Cytoplasm</location>
    </subcellularLocation>
</comment>
<dbReference type="PROSITE" id="PS50110">
    <property type="entry name" value="RESPONSE_REGULATORY"/>
    <property type="match status" value="1"/>
</dbReference>
<dbReference type="InterPro" id="IPR036107">
    <property type="entry name" value="CsrA_sf"/>
</dbReference>
<dbReference type="Pfam" id="PF02599">
    <property type="entry name" value="CsrA"/>
    <property type="match status" value="1"/>
</dbReference>
<keyword evidence="3" id="KW-0810">Translation regulation</keyword>
<comment type="similarity">
    <text evidence="3">Belongs to the CsrA/RsmA family.</text>
</comment>
<keyword evidence="6" id="KW-0418">Kinase</keyword>
<dbReference type="GO" id="GO:0006402">
    <property type="term" value="P:mRNA catabolic process"/>
    <property type="evidence" value="ECO:0007669"/>
    <property type="project" value="InterPro"/>
</dbReference>
<evidence type="ECO:0000313" key="7">
    <source>
        <dbReference type="Proteomes" id="UP000319817"/>
    </source>
</evidence>
<dbReference type="InterPro" id="IPR050595">
    <property type="entry name" value="Bact_response_regulator"/>
</dbReference>
<dbReference type="SUPFAM" id="SSF52172">
    <property type="entry name" value="CheY-like"/>
    <property type="match status" value="1"/>
</dbReference>
<evidence type="ECO:0000313" key="6">
    <source>
        <dbReference type="EMBL" id="QDT11589.1"/>
    </source>
</evidence>
<keyword evidence="7" id="KW-1185">Reference proteome</keyword>
<name>A0A517NWU5_9BACT</name>
<evidence type="ECO:0000256" key="4">
    <source>
        <dbReference type="PROSITE-ProRule" id="PRU00169"/>
    </source>
</evidence>
<reference evidence="6 7" key="1">
    <citation type="submission" date="2019-02" db="EMBL/GenBank/DDBJ databases">
        <title>Deep-cultivation of Planctomycetes and their phenomic and genomic characterization uncovers novel biology.</title>
        <authorList>
            <person name="Wiegand S."/>
            <person name="Jogler M."/>
            <person name="Boedeker C."/>
            <person name="Pinto D."/>
            <person name="Vollmers J."/>
            <person name="Rivas-Marin E."/>
            <person name="Kohn T."/>
            <person name="Peeters S.H."/>
            <person name="Heuer A."/>
            <person name="Rast P."/>
            <person name="Oberbeckmann S."/>
            <person name="Bunk B."/>
            <person name="Jeske O."/>
            <person name="Meyerdierks A."/>
            <person name="Storesund J.E."/>
            <person name="Kallscheuer N."/>
            <person name="Luecker S."/>
            <person name="Lage O.M."/>
            <person name="Pohl T."/>
            <person name="Merkel B.J."/>
            <person name="Hornburger P."/>
            <person name="Mueller R.-W."/>
            <person name="Bruemmer F."/>
            <person name="Labrenz M."/>
            <person name="Spormann A.M."/>
            <person name="Op den Camp H."/>
            <person name="Overmann J."/>
            <person name="Amann R."/>
            <person name="Jetten M.S.M."/>
            <person name="Mascher T."/>
            <person name="Medema M.H."/>
            <person name="Devos D.P."/>
            <person name="Kaster A.-K."/>
            <person name="Ovreas L."/>
            <person name="Rohde M."/>
            <person name="Galperin M.Y."/>
            <person name="Jogler C."/>
        </authorList>
    </citation>
    <scope>NUCLEOTIDE SEQUENCE [LARGE SCALE GENOMIC DNA]</scope>
    <source>
        <strain evidence="6 7">K23_9</strain>
    </source>
</reference>
<dbReference type="GO" id="GO:0006109">
    <property type="term" value="P:regulation of carbohydrate metabolic process"/>
    <property type="evidence" value="ECO:0007669"/>
    <property type="project" value="InterPro"/>
</dbReference>
<proteinExistence type="inferred from homology"/>
<keyword evidence="3" id="KW-0963">Cytoplasm</keyword>
<protein>
    <recommendedName>
        <fullName evidence="3">Translational regulator CsrA</fullName>
    </recommendedName>
</protein>
<dbReference type="SUPFAM" id="SSF117130">
    <property type="entry name" value="CsrA-like"/>
    <property type="match status" value="1"/>
</dbReference>
<dbReference type="Pfam" id="PF00072">
    <property type="entry name" value="Response_reg"/>
    <property type="match status" value="1"/>
</dbReference>
<dbReference type="GO" id="GO:0000160">
    <property type="term" value="P:phosphorelay signal transduction system"/>
    <property type="evidence" value="ECO:0007669"/>
    <property type="project" value="UniProtKB-KW"/>
</dbReference>
<sequence length="251" mass="27783">MLVLTRRSKDKIVFPQVGITLHFIRVQSGQVKVGVDAPRDIRVLRDELFAPEQASTLCDRQLSYLPKDVRHGIRNELHQISVGLYLYKELVAASLMDEASETFDDIQAALERLDKTEALNSPATTPPKPASETVVLVEDQLNEREMLASLLRLQSVPVVTLEDGNQAINYFHENPAPGYLLIDMKMPECDGPTAITQLRAEGKLDDTRVFAVSGTSPEAFGISINSEGVDRWFAKPVDPSLLLEAIDCPVS</sequence>
<dbReference type="GO" id="GO:0045947">
    <property type="term" value="P:negative regulation of translational initiation"/>
    <property type="evidence" value="ECO:0007669"/>
    <property type="project" value="UniProtKB-UniRule"/>
</dbReference>
<evidence type="ECO:0000256" key="1">
    <source>
        <dbReference type="ARBA" id="ARBA00022553"/>
    </source>
</evidence>
<organism evidence="6 7">
    <name type="scientific">Stieleria marina</name>
    <dbReference type="NCBI Taxonomy" id="1930275"/>
    <lineage>
        <taxon>Bacteria</taxon>
        <taxon>Pseudomonadati</taxon>
        <taxon>Planctomycetota</taxon>
        <taxon>Planctomycetia</taxon>
        <taxon>Pirellulales</taxon>
        <taxon>Pirellulaceae</taxon>
        <taxon>Stieleria</taxon>
    </lineage>
</organism>
<dbReference type="GO" id="GO:0044781">
    <property type="term" value="P:bacterial-type flagellum organization"/>
    <property type="evidence" value="ECO:0007669"/>
    <property type="project" value="UniProtKB-KW"/>
</dbReference>
<dbReference type="Gene3D" id="2.60.40.4380">
    <property type="entry name" value="Translational regulator CsrA"/>
    <property type="match status" value="1"/>
</dbReference>
<gene>
    <name evidence="6" type="primary">cqsS</name>
    <name evidence="3" type="synonym">csrA</name>
    <name evidence="6" type="ORF">K239x_35890</name>
</gene>
<keyword evidence="2" id="KW-0902">Two-component regulatory system</keyword>
<feature type="domain" description="Response regulatory" evidence="5">
    <location>
        <begin position="133"/>
        <end position="250"/>
    </location>
</feature>
<evidence type="ECO:0000256" key="2">
    <source>
        <dbReference type="ARBA" id="ARBA00023012"/>
    </source>
</evidence>
<dbReference type="Gene3D" id="3.40.50.2300">
    <property type="match status" value="1"/>
</dbReference>
<dbReference type="AlphaFoldDB" id="A0A517NWU5"/>
<dbReference type="RefSeq" id="WP_145419398.1">
    <property type="nucleotide sequence ID" value="NZ_CP036526.1"/>
</dbReference>
<comment type="subunit">
    <text evidence="3">Homodimer; the beta-strands of each monomer intercalate to form a hydrophobic core, while the alpha-helices form wings that extend away from the core.</text>
</comment>
<evidence type="ECO:0000259" key="5">
    <source>
        <dbReference type="PROSITE" id="PS50110"/>
    </source>
</evidence>
<dbReference type="GO" id="GO:0005737">
    <property type="term" value="C:cytoplasm"/>
    <property type="evidence" value="ECO:0007669"/>
    <property type="project" value="UniProtKB-SubCell"/>
</dbReference>
<keyword evidence="1 4" id="KW-0597">Phosphoprotein</keyword>
<dbReference type="InterPro" id="IPR011006">
    <property type="entry name" value="CheY-like_superfamily"/>
</dbReference>
<dbReference type="Proteomes" id="UP000319817">
    <property type="component" value="Chromosome"/>
</dbReference>
<evidence type="ECO:0000256" key="3">
    <source>
        <dbReference type="HAMAP-Rule" id="MF_00167"/>
    </source>
</evidence>
<dbReference type="HAMAP" id="MF_00167">
    <property type="entry name" value="CsrA"/>
    <property type="match status" value="1"/>
</dbReference>
<dbReference type="OrthoDB" id="292005at2"/>
<accession>A0A517NWU5</accession>
<keyword evidence="6" id="KW-0808">Transferase</keyword>